<dbReference type="PANTHER" id="PTHR42648">
    <property type="entry name" value="TRANSPOSASE, PUTATIVE-RELATED"/>
    <property type="match status" value="1"/>
</dbReference>
<dbReference type="SUPFAM" id="SSF53098">
    <property type="entry name" value="Ribonuclease H-like"/>
    <property type="match status" value="1"/>
</dbReference>
<dbReference type="Gene3D" id="3.30.420.10">
    <property type="entry name" value="Ribonuclease H-like superfamily/Ribonuclease H"/>
    <property type="match status" value="1"/>
</dbReference>
<reference evidence="4" key="2">
    <citation type="journal article" date="2017" name="Nat. Plants">
        <title>The Aegilops tauschii genome reveals multiple impacts of transposons.</title>
        <authorList>
            <person name="Zhao G."/>
            <person name="Zou C."/>
            <person name="Li K."/>
            <person name="Wang K."/>
            <person name="Li T."/>
            <person name="Gao L."/>
            <person name="Zhang X."/>
            <person name="Wang H."/>
            <person name="Yang Z."/>
            <person name="Liu X."/>
            <person name="Jiang W."/>
            <person name="Mao L."/>
            <person name="Kong X."/>
            <person name="Jiao Y."/>
            <person name="Jia J."/>
        </authorList>
    </citation>
    <scope>NUCLEOTIDE SEQUENCE [LARGE SCALE GENOMIC DNA]</scope>
    <source>
        <strain evidence="4">cv. AL8/78</strain>
    </source>
</reference>
<name>A0A453GJS8_AEGTS</name>
<dbReference type="Pfam" id="PF13976">
    <property type="entry name" value="gag_pre-integrs"/>
    <property type="match status" value="1"/>
</dbReference>
<feature type="domain" description="Integrase catalytic" evidence="2">
    <location>
        <begin position="169"/>
        <end position="334"/>
    </location>
</feature>
<dbReference type="InterPro" id="IPR039537">
    <property type="entry name" value="Retrotran_Ty1/copia-like"/>
</dbReference>
<dbReference type="InterPro" id="IPR057670">
    <property type="entry name" value="SH3_retrovirus"/>
</dbReference>
<evidence type="ECO:0000256" key="1">
    <source>
        <dbReference type="SAM" id="MobiDB-lite"/>
    </source>
</evidence>
<reference evidence="4" key="1">
    <citation type="journal article" date="2014" name="Science">
        <title>Ancient hybridizations among the ancestral genomes of bread wheat.</title>
        <authorList>
            <consortium name="International Wheat Genome Sequencing Consortium,"/>
            <person name="Marcussen T."/>
            <person name="Sandve S.R."/>
            <person name="Heier L."/>
            <person name="Spannagl M."/>
            <person name="Pfeifer M."/>
            <person name="Jakobsen K.S."/>
            <person name="Wulff B.B."/>
            <person name="Steuernagel B."/>
            <person name="Mayer K.F."/>
            <person name="Olsen O.A."/>
        </authorList>
    </citation>
    <scope>NUCLEOTIDE SEQUENCE [LARGE SCALE GENOMIC DNA]</scope>
    <source>
        <strain evidence="4">cv. AL8/78</strain>
    </source>
</reference>
<dbReference type="GO" id="GO:0003676">
    <property type="term" value="F:nucleic acid binding"/>
    <property type="evidence" value="ECO:0007669"/>
    <property type="project" value="InterPro"/>
</dbReference>
<dbReference type="Pfam" id="PF25597">
    <property type="entry name" value="SH3_retrovirus"/>
    <property type="match status" value="1"/>
</dbReference>
<dbReference type="InterPro" id="IPR001584">
    <property type="entry name" value="Integrase_cat-core"/>
</dbReference>
<evidence type="ECO:0000313" key="3">
    <source>
        <dbReference type="EnsemblPlants" id="AET3Gv21055900.2"/>
    </source>
</evidence>
<sequence length="427" mass="48041">GNLTSLSSSFSHLPSSLVVGNGHSLPDTATGSTTLSPHDFRLNDILVSPNVVTSLISVRKFTKDNSCSIEFYPCGFLVKDLRTRRVLMISVSHGDLYPFVGNKPAPASALLAATSSDLWHRRLGHPGAHTFSSLAKHFPHDCNKAPHSPCNACQLGRQPRLPFPSSFSKIYAPFDLIHCDLWTSPVVSFSGFQYYLVVLDDFTHFSWTFPLRNKSDTSTVLQRFFTFVHTQFNVIIKSMQCDNGGEFINSSLRTFFSSNGIAYRFSCPHTSPQNGNAERMIRTTNDVMRTLLLQANLTPPFWVEDLHTATYLLNRRPSRVIAPHTPHYLLYGIPPTYDHLRVFGCLCFPNQYATMANKLAPRSSRYVFLGYALEHKGYRCFDLATRRVIVSRHVIFDETIFPYTSHTQDHTPSMSTTNPHAILQPSS</sequence>
<evidence type="ECO:0000313" key="4">
    <source>
        <dbReference type="Proteomes" id="UP000015105"/>
    </source>
</evidence>
<reference evidence="3" key="4">
    <citation type="submission" date="2019-03" db="UniProtKB">
        <authorList>
            <consortium name="EnsemblPlants"/>
        </authorList>
    </citation>
    <scope>IDENTIFICATION</scope>
</reference>
<feature type="region of interest" description="Disordered" evidence="1">
    <location>
        <begin position="407"/>
        <end position="427"/>
    </location>
</feature>
<dbReference type="AlphaFoldDB" id="A0A453GJS8"/>
<dbReference type="Gramene" id="AET3Gv21055900.2">
    <property type="protein sequence ID" value="AET3Gv21055900.2"/>
    <property type="gene ID" value="AET3Gv21055900"/>
</dbReference>
<reference evidence="3" key="3">
    <citation type="journal article" date="2017" name="Nature">
        <title>Genome sequence of the progenitor of the wheat D genome Aegilops tauschii.</title>
        <authorList>
            <person name="Luo M.C."/>
            <person name="Gu Y.Q."/>
            <person name="Puiu D."/>
            <person name="Wang H."/>
            <person name="Twardziok S.O."/>
            <person name="Deal K.R."/>
            <person name="Huo N."/>
            <person name="Zhu T."/>
            <person name="Wang L."/>
            <person name="Wang Y."/>
            <person name="McGuire P.E."/>
            <person name="Liu S."/>
            <person name="Long H."/>
            <person name="Ramasamy R.K."/>
            <person name="Rodriguez J.C."/>
            <person name="Van S.L."/>
            <person name="Yuan L."/>
            <person name="Wang Z."/>
            <person name="Xia Z."/>
            <person name="Xiao L."/>
            <person name="Anderson O.D."/>
            <person name="Ouyang S."/>
            <person name="Liang Y."/>
            <person name="Zimin A.V."/>
            <person name="Pertea G."/>
            <person name="Qi P."/>
            <person name="Bennetzen J.L."/>
            <person name="Dai X."/>
            <person name="Dawson M.W."/>
            <person name="Muller H.G."/>
            <person name="Kugler K."/>
            <person name="Rivarola-Duarte L."/>
            <person name="Spannagl M."/>
            <person name="Mayer K.F.X."/>
            <person name="Lu F.H."/>
            <person name="Bevan M.W."/>
            <person name="Leroy P."/>
            <person name="Li P."/>
            <person name="You F.M."/>
            <person name="Sun Q."/>
            <person name="Liu Z."/>
            <person name="Lyons E."/>
            <person name="Wicker T."/>
            <person name="Salzberg S.L."/>
            <person name="Devos K.M."/>
            <person name="Dvorak J."/>
        </authorList>
    </citation>
    <scope>NUCLEOTIDE SEQUENCE [LARGE SCALE GENOMIC DNA]</scope>
    <source>
        <strain evidence="3">cv. AL8/78</strain>
    </source>
</reference>
<dbReference type="PROSITE" id="PS50994">
    <property type="entry name" value="INTEGRASE"/>
    <property type="match status" value="1"/>
</dbReference>
<dbReference type="Pfam" id="PF00665">
    <property type="entry name" value="rve"/>
    <property type="match status" value="1"/>
</dbReference>
<proteinExistence type="predicted"/>
<reference evidence="3" key="5">
    <citation type="journal article" date="2021" name="G3 (Bethesda)">
        <title>Aegilops tauschii genome assembly Aet v5.0 features greater sequence contiguity and improved annotation.</title>
        <authorList>
            <person name="Wang L."/>
            <person name="Zhu T."/>
            <person name="Rodriguez J.C."/>
            <person name="Deal K.R."/>
            <person name="Dubcovsky J."/>
            <person name="McGuire P.E."/>
            <person name="Lux T."/>
            <person name="Spannagl M."/>
            <person name="Mayer K.F.X."/>
            <person name="Baldrich P."/>
            <person name="Meyers B.C."/>
            <person name="Huo N."/>
            <person name="Gu Y.Q."/>
            <person name="Zhou H."/>
            <person name="Devos K.M."/>
            <person name="Bennetzen J.L."/>
            <person name="Unver T."/>
            <person name="Budak H."/>
            <person name="Gulick P.J."/>
            <person name="Galiba G."/>
            <person name="Kalapos B."/>
            <person name="Nelson D.R."/>
            <person name="Li P."/>
            <person name="You F.M."/>
            <person name="Luo M.C."/>
            <person name="Dvorak J."/>
        </authorList>
    </citation>
    <scope>NUCLEOTIDE SEQUENCE [LARGE SCALE GENOMIC DNA]</scope>
    <source>
        <strain evidence="3">cv. AL8/78</strain>
    </source>
</reference>
<evidence type="ECO:0000259" key="2">
    <source>
        <dbReference type="PROSITE" id="PS50994"/>
    </source>
</evidence>
<dbReference type="GO" id="GO:0015074">
    <property type="term" value="P:DNA integration"/>
    <property type="evidence" value="ECO:0007669"/>
    <property type="project" value="InterPro"/>
</dbReference>
<organism evidence="3 4">
    <name type="scientific">Aegilops tauschii subsp. strangulata</name>
    <name type="common">Goatgrass</name>
    <dbReference type="NCBI Taxonomy" id="200361"/>
    <lineage>
        <taxon>Eukaryota</taxon>
        <taxon>Viridiplantae</taxon>
        <taxon>Streptophyta</taxon>
        <taxon>Embryophyta</taxon>
        <taxon>Tracheophyta</taxon>
        <taxon>Spermatophyta</taxon>
        <taxon>Magnoliopsida</taxon>
        <taxon>Liliopsida</taxon>
        <taxon>Poales</taxon>
        <taxon>Poaceae</taxon>
        <taxon>BOP clade</taxon>
        <taxon>Pooideae</taxon>
        <taxon>Triticodae</taxon>
        <taxon>Triticeae</taxon>
        <taxon>Triticinae</taxon>
        <taxon>Aegilops</taxon>
    </lineage>
</organism>
<dbReference type="PANTHER" id="PTHR42648:SF26">
    <property type="entry name" value="INTEGRASE CATALYTIC DOMAIN-CONTAINING PROTEIN"/>
    <property type="match status" value="1"/>
</dbReference>
<accession>A0A453GJS8</accession>
<dbReference type="STRING" id="200361.A0A453GJS8"/>
<dbReference type="InterPro" id="IPR036397">
    <property type="entry name" value="RNaseH_sf"/>
</dbReference>
<dbReference type="InterPro" id="IPR025724">
    <property type="entry name" value="GAG-pre-integrase_dom"/>
</dbReference>
<keyword evidence="4" id="KW-1185">Reference proteome</keyword>
<dbReference type="InterPro" id="IPR012337">
    <property type="entry name" value="RNaseH-like_sf"/>
</dbReference>
<dbReference type="EnsemblPlants" id="AET3Gv21055900.2">
    <property type="protein sequence ID" value="AET3Gv21055900.2"/>
    <property type="gene ID" value="AET3Gv21055900"/>
</dbReference>
<protein>
    <recommendedName>
        <fullName evidence="2">Integrase catalytic domain-containing protein</fullName>
    </recommendedName>
</protein>
<dbReference type="Proteomes" id="UP000015105">
    <property type="component" value="Chromosome 3D"/>
</dbReference>